<accession>A0A7Y9ZBZ8</accession>
<gene>
    <name evidence="3" type="ORF">BKA03_002500</name>
</gene>
<dbReference type="Pfam" id="PF00501">
    <property type="entry name" value="AMP-binding"/>
    <property type="match status" value="1"/>
</dbReference>
<proteinExistence type="predicted"/>
<keyword evidence="4" id="KW-1185">Reference proteome</keyword>
<dbReference type="AlphaFoldDB" id="A0A7Y9ZBZ8"/>
<keyword evidence="3" id="KW-0436">Ligase</keyword>
<dbReference type="InterPro" id="IPR042099">
    <property type="entry name" value="ANL_N_sf"/>
</dbReference>
<feature type="domain" description="AMP-dependent synthetase/ligase" evidence="1">
    <location>
        <begin position="29"/>
        <end position="176"/>
    </location>
</feature>
<dbReference type="InterPro" id="IPR050237">
    <property type="entry name" value="ATP-dep_AMP-bd_enzyme"/>
</dbReference>
<dbReference type="Gene3D" id="3.30.300.30">
    <property type="match status" value="1"/>
</dbReference>
<comment type="caution">
    <text evidence="3">The sequence shown here is derived from an EMBL/GenBank/DDBJ whole genome shotgun (WGS) entry which is preliminary data.</text>
</comment>
<dbReference type="EMBL" id="JACBZO010000001">
    <property type="protein sequence ID" value="NYI42381.1"/>
    <property type="molecule type" value="Genomic_DNA"/>
</dbReference>
<evidence type="ECO:0000259" key="1">
    <source>
        <dbReference type="Pfam" id="PF00501"/>
    </source>
</evidence>
<protein>
    <submittedName>
        <fullName evidence="3">O-succinylbenzoic acid--CoA ligase</fullName>
        <ecNumber evidence="3">6.2.1.26</ecNumber>
    </submittedName>
</protein>
<dbReference type="PANTHER" id="PTHR43767:SF1">
    <property type="entry name" value="NONRIBOSOMAL PEPTIDE SYNTHASE PES1 (EUROFUNG)-RELATED"/>
    <property type="match status" value="1"/>
</dbReference>
<dbReference type="SUPFAM" id="SSF56801">
    <property type="entry name" value="Acetyl-CoA synthetase-like"/>
    <property type="match status" value="1"/>
</dbReference>
<evidence type="ECO:0000313" key="3">
    <source>
        <dbReference type="EMBL" id="NYI42381.1"/>
    </source>
</evidence>
<dbReference type="EC" id="6.2.1.26" evidence="3"/>
<dbReference type="GO" id="GO:0008756">
    <property type="term" value="F:o-succinylbenzoate-CoA ligase activity"/>
    <property type="evidence" value="ECO:0007669"/>
    <property type="project" value="UniProtKB-EC"/>
</dbReference>
<name>A0A7Y9ZBZ8_9MICO</name>
<evidence type="ECO:0000259" key="2">
    <source>
        <dbReference type="Pfam" id="PF13193"/>
    </source>
</evidence>
<feature type="domain" description="AMP-binding enzyme C-terminal" evidence="2">
    <location>
        <begin position="255"/>
        <end position="330"/>
    </location>
</feature>
<sequence length="347" mass="36126">MEFARLIDGAADAVADALAGRARGIAVSTSGSTGEPLEVLLTADALRASAAATAAELGSAGHWLLALPTDRIAGAMVVVRAALAGSAVTGVASGSFTPETFAAATDRLPPNAPRFVSLVPTQLRRVLASPIGRDALSSFDAVLVGGAAAGAADLPGNVVRTYGLTETAGGCVYNGHAIGDTAVRLHADGRVLIATSSLAEEYRPAQPHAWEQWDGRRWLVTSDLGEWTADGRLAILGRVDDVITTGGFKVHPRTVEQAVDAMDWVAEVAVVGAENPEWGQVVVAFVVPKDRGAIKRLWELRGALEPSLPKHALPTELVVVESLPRLASGKVNYPALRTLAADFERNA</sequence>
<dbReference type="InterPro" id="IPR045851">
    <property type="entry name" value="AMP-bd_C_sf"/>
</dbReference>
<dbReference type="OrthoDB" id="9803968at2"/>
<dbReference type="Pfam" id="PF13193">
    <property type="entry name" value="AMP-binding_C"/>
    <property type="match status" value="1"/>
</dbReference>
<evidence type="ECO:0000313" key="4">
    <source>
        <dbReference type="Proteomes" id="UP000547973"/>
    </source>
</evidence>
<dbReference type="Proteomes" id="UP000547973">
    <property type="component" value="Unassembled WGS sequence"/>
</dbReference>
<organism evidence="3 4">
    <name type="scientific">Demequina lutea</name>
    <dbReference type="NCBI Taxonomy" id="431489"/>
    <lineage>
        <taxon>Bacteria</taxon>
        <taxon>Bacillati</taxon>
        <taxon>Actinomycetota</taxon>
        <taxon>Actinomycetes</taxon>
        <taxon>Micrococcales</taxon>
        <taxon>Demequinaceae</taxon>
        <taxon>Demequina</taxon>
    </lineage>
</organism>
<dbReference type="RefSeq" id="WP_062074217.1">
    <property type="nucleotide sequence ID" value="NZ_BBRC01000002.1"/>
</dbReference>
<dbReference type="Gene3D" id="3.40.50.12780">
    <property type="entry name" value="N-terminal domain of ligase-like"/>
    <property type="match status" value="1"/>
</dbReference>
<dbReference type="InterPro" id="IPR000873">
    <property type="entry name" value="AMP-dep_synth/lig_dom"/>
</dbReference>
<dbReference type="InterPro" id="IPR025110">
    <property type="entry name" value="AMP-bd_C"/>
</dbReference>
<dbReference type="PANTHER" id="PTHR43767">
    <property type="entry name" value="LONG-CHAIN-FATTY-ACID--COA LIGASE"/>
    <property type="match status" value="1"/>
</dbReference>
<reference evidence="3 4" key="1">
    <citation type="submission" date="2020-07" db="EMBL/GenBank/DDBJ databases">
        <title>Sequencing the genomes of 1000 actinobacteria strains.</title>
        <authorList>
            <person name="Klenk H.-P."/>
        </authorList>
    </citation>
    <scope>NUCLEOTIDE SEQUENCE [LARGE SCALE GENOMIC DNA]</scope>
    <source>
        <strain evidence="3 4">DSM 19970</strain>
    </source>
</reference>